<reference evidence="2" key="1">
    <citation type="submission" date="2015-07" db="EMBL/GenBank/DDBJ databases">
        <title>MeaNS - Measles Nucleotide Surveillance Program.</title>
        <authorList>
            <person name="Tran T."/>
            <person name="Druce J."/>
        </authorList>
    </citation>
    <scope>NUCLEOTIDE SEQUENCE</scope>
    <source>
        <strain evidence="2">UCB-OBI-ISO-001</strain>
        <tissue evidence="2">Gonad</tissue>
    </source>
</reference>
<sequence length="120" mass="13103">MFRGCCSHSFCYKIRKKKSITERRIFKGKKKKKKKSKRKTQSFYPEKNTEAGGGEEGKNLRHGVAIRAGAGSSKSCGGCVSCIADGVCCCSCGSGDMVVVMGREEGECEMWVGQGEGRWC</sequence>
<dbReference type="AlphaFoldDB" id="A0A0L8GB56"/>
<name>A0A0L8GB56_OCTBM</name>
<proteinExistence type="predicted"/>
<gene>
    <name evidence="2" type="ORF">OCBIM_22036693mg</name>
</gene>
<feature type="region of interest" description="Disordered" evidence="1">
    <location>
        <begin position="23"/>
        <end position="58"/>
    </location>
</feature>
<evidence type="ECO:0000256" key="1">
    <source>
        <dbReference type="SAM" id="MobiDB-lite"/>
    </source>
</evidence>
<protein>
    <submittedName>
        <fullName evidence="2">Uncharacterized protein</fullName>
    </submittedName>
</protein>
<accession>A0A0L8GB56</accession>
<evidence type="ECO:0000313" key="2">
    <source>
        <dbReference type="EMBL" id="KOF74133.1"/>
    </source>
</evidence>
<organism evidence="2">
    <name type="scientific">Octopus bimaculoides</name>
    <name type="common">California two-spotted octopus</name>
    <dbReference type="NCBI Taxonomy" id="37653"/>
    <lineage>
        <taxon>Eukaryota</taxon>
        <taxon>Metazoa</taxon>
        <taxon>Spiralia</taxon>
        <taxon>Lophotrochozoa</taxon>
        <taxon>Mollusca</taxon>
        <taxon>Cephalopoda</taxon>
        <taxon>Coleoidea</taxon>
        <taxon>Octopodiformes</taxon>
        <taxon>Octopoda</taxon>
        <taxon>Incirrata</taxon>
        <taxon>Octopodidae</taxon>
        <taxon>Octopus</taxon>
    </lineage>
</organism>
<feature type="compositionally biased region" description="Basic residues" evidence="1">
    <location>
        <begin position="26"/>
        <end position="40"/>
    </location>
</feature>
<dbReference type="EMBL" id="KQ422839">
    <property type="protein sequence ID" value="KOF74133.1"/>
    <property type="molecule type" value="Genomic_DNA"/>
</dbReference>